<dbReference type="EMBL" id="JAAGNN010000025">
    <property type="protein sequence ID" value="KAF4072721.1"/>
    <property type="molecule type" value="Genomic_DNA"/>
</dbReference>
<comment type="caution">
    <text evidence="2">The sequence shown here is derived from an EMBL/GenBank/DDBJ whole genome shotgun (WGS) entry which is preliminary data.</text>
</comment>
<feature type="region of interest" description="Disordered" evidence="1">
    <location>
        <begin position="1"/>
        <end position="50"/>
    </location>
</feature>
<dbReference type="AlphaFoldDB" id="A0A7J5ZS18"/>
<protein>
    <submittedName>
        <fullName evidence="2">Uncharacterized protein</fullName>
    </submittedName>
</protein>
<proteinExistence type="predicted"/>
<keyword evidence="3" id="KW-1185">Reference proteome</keyword>
<organism evidence="2 3">
    <name type="scientific">Ameiurus melas</name>
    <name type="common">Black bullhead</name>
    <name type="synonym">Silurus melas</name>
    <dbReference type="NCBI Taxonomy" id="219545"/>
    <lineage>
        <taxon>Eukaryota</taxon>
        <taxon>Metazoa</taxon>
        <taxon>Chordata</taxon>
        <taxon>Craniata</taxon>
        <taxon>Vertebrata</taxon>
        <taxon>Euteleostomi</taxon>
        <taxon>Actinopterygii</taxon>
        <taxon>Neopterygii</taxon>
        <taxon>Teleostei</taxon>
        <taxon>Ostariophysi</taxon>
        <taxon>Siluriformes</taxon>
        <taxon>Ictaluridae</taxon>
        <taxon>Ameiurus</taxon>
    </lineage>
</organism>
<evidence type="ECO:0000256" key="1">
    <source>
        <dbReference type="SAM" id="MobiDB-lite"/>
    </source>
</evidence>
<gene>
    <name evidence="2" type="ORF">AMELA_G00266140</name>
</gene>
<sequence>RPAESTPSAGGSGTSHTDLKLQTGPGNGPTNTSSLRTITNPDLLPDQRSVLQHNAPGELLLLRLRSCP</sequence>
<accession>A0A7J5ZS18</accession>
<reference evidence="2 3" key="1">
    <citation type="submission" date="2020-02" db="EMBL/GenBank/DDBJ databases">
        <title>A chromosome-scale genome assembly of the black bullhead catfish (Ameiurus melas).</title>
        <authorList>
            <person name="Wen M."/>
            <person name="Zham M."/>
            <person name="Cabau C."/>
            <person name="Klopp C."/>
            <person name="Donnadieu C."/>
            <person name="Roques C."/>
            <person name="Bouchez O."/>
            <person name="Lampietro C."/>
            <person name="Jouanno E."/>
            <person name="Herpin A."/>
            <person name="Louis A."/>
            <person name="Berthelot C."/>
            <person name="Parey E."/>
            <person name="Roest-Crollius H."/>
            <person name="Braasch I."/>
            <person name="Postlethwait J."/>
            <person name="Robinson-Rechavi M."/>
            <person name="Echchiki A."/>
            <person name="Begum T."/>
            <person name="Montfort J."/>
            <person name="Schartl M."/>
            <person name="Bobe J."/>
            <person name="Guiguen Y."/>
        </authorList>
    </citation>
    <scope>NUCLEOTIDE SEQUENCE [LARGE SCALE GENOMIC DNA]</scope>
    <source>
        <strain evidence="2">M_S1</strain>
        <tissue evidence="2">Blood</tissue>
    </source>
</reference>
<name>A0A7J5ZS18_AMEME</name>
<dbReference type="Proteomes" id="UP000593565">
    <property type="component" value="Unassembled WGS sequence"/>
</dbReference>
<feature type="non-terminal residue" evidence="2">
    <location>
        <position position="1"/>
    </location>
</feature>
<evidence type="ECO:0000313" key="2">
    <source>
        <dbReference type="EMBL" id="KAF4072721.1"/>
    </source>
</evidence>
<evidence type="ECO:0000313" key="3">
    <source>
        <dbReference type="Proteomes" id="UP000593565"/>
    </source>
</evidence>
<feature type="compositionally biased region" description="Polar residues" evidence="1">
    <location>
        <begin position="28"/>
        <end position="40"/>
    </location>
</feature>